<comment type="caution">
    <text evidence="4">The sequence shown here is derived from an EMBL/GenBank/DDBJ whole genome shotgun (WGS) entry which is preliminary data.</text>
</comment>
<dbReference type="CDD" id="cd07187">
    <property type="entry name" value="YvcK_like"/>
    <property type="match status" value="1"/>
</dbReference>
<evidence type="ECO:0000256" key="1">
    <source>
        <dbReference type="ARBA" id="ARBA00022490"/>
    </source>
</evidence>
<comment type="subcellular location">
    <subcellularLocation>
        <location evidence="2">Cytoplasm</location>
    </subcellularLocation>
</comment>
<dbReference type="SUPFAM" id="SSF142338">
    <property type="entry name" value="CofD-like"/>
    <property type="match status" value="1"/>
</dbReference>
<keyword evidence="1 2" id="KW-0963">Cytoplasm</keyword>
<evidence type="ECO:0000313" key="4">
    <source>
        <dbReference type="EMBL" id="MBC8335210.1"/>
    </source>
</evidence>
<organism evidence="4 5">
    <name type="scientific">Candidatus Desulfolinea nitratireducens</name>
    <dbReference type="NCBI Taxonomy" id="2841698"/>
    <lineage>
        <taxon>Bacteria</taxon>
        <taxon>Bacillati</taxon>
        <taxon>Chloroflexota</taxon>
        <taxon>Anaerolineae</taxon>
        <taxon>Anaerolineales</taxon>
        <taxon>Anaerolineales incertae sedis</taxon>
        <taxon>Candidatus Desulfolinea</taxon>
    </lineage>
</organism>
<dbReference type="NCBIfam" id="TIGR01826">
    <property type="entry name" value="CofD_related"/>
    <property type="match status" value="1"/>
</dbReference>
<name>A0A8J6NIW9_9CHLR</name>
<proteinExistence type="inferred from homology"/>
<evidence type="ECO:0000256" key="3">
    <source>
        <dbReference type="SAM" id="Phobius"/>
    </source>
</evidence>
<dbReference type="InterPro" id="IPR038136">
    <property type="entry name" value="CofD-like_dom_sf"/>
</dbReference>
<keyword evidence="3" id="KW-0472">Membrane</keyword>
<feature type="transmembrane region" description="Helical" evidence="3">
    <location>
        <begin position="28"/>
        <end position="48"/>
    </location>
</feature>
<dbReference type="GO" id="GO:0005737">
    <property type="term" value="C:cytoplasm"/>
    <property type="evidence" value="ECO:0007669"/>
    <property type="project" value="UniProtKB-SubCell"/>
</dbReference>
<dbReference type="GO" id="GO:0043743">
    <property type="term" value="F:LPPG:FO 2-phospho-L-lactate transferase activity"/>
    <property type="evidence" value="ECO:0007669"/>
    <property type="project" value="InterPro"/>
</dbReference>
<protein>
    <recommendedName>
        <fullName evidence="2">Putative gluconeogenesis factor</fullName>
    </recommendedName>
</protein>
<comment type="similarity">
    <text evidence="2">Belongs to the gluconeogenesis factor family.</text>
</comment>
<evidence type="ECO:0000256" key="2">
    <source>
        <dbReference type="HAMAP-Rule" id="MF_00973"/>
    </source>
</evidence>
<keyword evidence="3" id="KW-0812">Transmembrane</keyword>
<dbReference type="Gene3D" id="3.40.50.10680">
    <property type="entry name" value="CofD-like domains"/>
    <property type="match status" value="1"/>
</dbReference>
<dbReference type="PANTHER" id="PTHR30135">
    <property type="entry name" value="UNCHARACTERIZED PROTEIN YVCK-RELATED"/>
    <property type="match status" value="1"/>
</dbReference>
<sequence length="438" mass="48346">MKLFQIQNWEKLRQLFRWLTPGLGVKRWLGLMLAGITLLGVGLAYLLLDIYRTAPETWWLPGLSYLALRFWPRSIRILIFGGIGVGIVAYGIWGLNRALLRPFLRPGSQVVDELSQYRRRGRGPRIVVIGGGHGLSTLLRGLKEYTRNLTAVVTVADDGGSSGKLRESMGILPPGDIRNCLAALSNDEDLLTQLFQYRFSGSDGLGGHSFGNLFISALSNITGSFEEAIAESGRVLSVHGRVLPSTLHNVRLVADMTLPHSAYEVRVEGESRIPEFEGRVRRVWLEPNDAPAFPPVIRAILAADVIVIGPGSLYTSILPNLLVADLLSAVKASRALKLFVCNIASQIGETDAYSCHDHLSALENHVGEGLIEIVIANDCQEATLPAKTDWVEIGDELSGDRRLYTADLLDRESPWRHDAQQLAQTIMDLYFERTGPME</sequence>
<dbReference type="InterPro" id="IPR010119">
    <property type="entry name" value="Gluconeogen_factor"/>
</dbReference>
<feature type="transmembrane region" description="Helical" evidence="3">
    <location>
        <begin position="77"/>
        <end position="95"/>
    </location>
</feature>
<evidence type="ECO:0000313" key="5">
    <source>
        <dbReference type="Proteomes" id="UP000614469"/>
    </source>
</evidence>
<dbReference type="AlphaFoldDB" id="A0A8J6NIW9"/>
<dbReference type="PANTHER" id="PTHR30135:SF3">
    <property type="entry name" value="GLUCONEOGENESIS FACTOR-RELATED"/>
    <property type="match status" value="1"/>
</dbReference>
<keyword evidence="3" id="KW-1133">Transmembrane helix</keyword>
<accession>A0A8J6NIW9</accession>
<comment type="function">
    <text evidence="2">Required for morphogenesis under gluconeogenic growth conditions.</text>
</comment>
<dbReference type="EMBL" id="JACNJN010000095">
    <property type="protein sequence ID" value="MBC8335210.1"/>
    <property type="molecule type" value="Genomic_DNA"/>
</dbReference>
<dbReference type="Pfam" id="PF01933">
    <property type="entry name" value="CofD"/>
    <property type="match status" value="1"/>
</dbReference>
<dbReference type="Proteomes" id="UP000614469">
    <property type="component" value="Unassembled WGS sequence"/>
</dbReference>
<dbReference type="HAMAP" id="MF_00973">
    <property type="entry name" value="Gluconeogen_factor"/>
    <property type="match status" value="1"/>
</dbReference>
<dbReference type="GO" id="GO:0008360">
    <property type="term" value="P:regulation of cell shape"/>
    <property type="evidence" value="ECO:0007669"/>
    <property type="project" value="UniProtKB-UniRule"/>
</dbReference>
<gene>
    <name evidence="4" type="primary">yvcK</name>
    <name evidence="4" type="ORF">H8E29_08100</name>
</gene>
<reference evidence="4 5" key="1">
    <citation type="submission" date="2020-08" db="EMBL/GenBank/DDBJ databases">
        <title>Bridging the membrane lipid divide: bacteria of the FCB group superphylum have the potential to synthesize archaeal ether lipids.</title>
        <authorList>
            <person name="Villanueva L."/>
            <person name="Von Meijenfeldt F.A.B."/>
            <person name="Westbye A.B."/>
            <person name="Yadav S."/>
            <person name="Hopmans E.C."/>
            <person name="Dutilh B.E."/>
            <person name="Sinninghe Damste J.S."/>
        </authorList>
    </citation>
    <scope>NUCLEOTIDE SEQUENCE [LARGE SCALE GENOMIC DNA]</scope>
    <source>
        <strain evidence="4">NIOZ-UU36</strain>
    </source>
</reference>
<dbReference type="InterPro" id="IPR002882">
    <property type="entry name" value="CofD"/>
</dbReference>